<name>A0AAV4CX91_9GAST</name>
<dbReference type="AlphaFoldDB" id="A0AAV4CX91"/>
<feature type="compositionally biased region" description="Basic and acidic residues" evidence="2">
    <location>
        <begin position="149"/>
        <end position="163"/>
    </location>
</feature>
<sequence length="1271" mass="141933">MASAAVHKSKNKGGTGREASSRFWIKSGSGKMEEPFVPGVTLPEKGNLRPKIKGGRVKEVKAAVPLLQPEGEGKVDDKAEGDIHESRTAMLGEEKESAERNLENERQHYEEQILKLVDQQEEILREREEVQKRMTEYQMYILKLQQQQKETEQKKLQVAEKSRSSGQYLPERGPHIVTRSKKSASEADPPDRITEEEEESCSEEEICEADGYEQPSKHFYLNDLDEEEFNDCDKRNKTDVENFSTQVQPSHSPHSSTQQFANGGIERGSKRDMKGPDGFSPHPDRPFTALIDKELENQKRVLEIAMSNSGNLAHTLGGGRSVEQLFQSGVVPLSEQQRTSPQEIQFSVPARPPPRPPLPSQHVANSNLESNFKNGRNEQQTGSGKNGGHFGRKEVQKTMIKAPVDDFPHGNLDLLTPEKNELLSRFMQSHSEMRLSKEAVEQDQREREINSQMKNTRTKIDEGEGGGDKGQYSTETNQNVFGPRGFAVRKESGEELGNIFVDNQENISPGKDPRNPNNVVNPSQVSTNHKSHHHRHGGNGGRKRRRPPPPSYGPLHPPVMSSTQKSSEIADFVSVTSTEVSTSERLRQLRLDPQGPPSSQVSTHKQNGDRNNHHQIVEENRQSPGRKGEGIHYHLRKGITSERAVEFSDKPRSGAIEVASPHEEDFLEKYRKMSPSERKRELLKQKSALLEEQARLKLVLAEQENQLQLKQQEAKANVRVLREMSEEEAGETPEVQQSLLQLEAELARKEQELMEGRELLRLKRQTQTQLFPEADKAFIESPSPGHRKSSKASVLSSTPRGGESAQVNVGEGQSLPLATVDKYENKTGRQDHEKPMPAKVAEAQTRNDEAGVNKLGSVDQDGVGVINSGHDEGKVDVATSISYAHFPNEKLRQPIKSSPNPKDSPRQSKATRDRKSHRHSVSPGEKTLSVLEIINSLDDDVVAITTSKSAARHHTTRGENPSNQIYARQTGSIVKNSSTKVWPGANLRNTRDIGIEDVKHLKSGFVKGHKGDFGTTRLGGSGSFGTGYYSASRVISEITSPSSGHLMGQALLASPRFTGEGKAGSFKQAMGRKASDPLEGETDENLDIFELKRIKGAHRTDPKDDEVFDLILESRADMRPGPADDHIDLSALYDDDADSNLDEIVRALEKEDEDEDEDEEEEGVINVRGGFGRRADEEGKLRIRNRVGKLKYKNEQDNADEDKLLALLVRNMDVAGLHDNDEDEDDEYNDYNLNIDGSDDDDEEVDDNIDEIAEDEDLEESQILEDVFFVQ</sequence>
<protein>
    <submittedName>
        <fullName evidence="3">Uncharacterized protein</fullName>
    </submittedName>
</protein>
<feature type="compositionally biased region" description="Polar residues" evidence="2">
    <location>
        <begin position="471"/>
        <end position="480"/>
    </location>
</feature>
<feature type="region of interest" description="Disordered" evidence="2">
    <location>
        <begin position="885"/>
        <end position="924"/>
    </location>
</feature>
<feature type="compositionally biased region" description="Pro residues" evidence="2">
    <location>
        <begin position="548"/>
        <end position="557"/>
    </location>
</feature>
<feature type="region of interest" description="Disordered" evidence="2">
    <location>
        <begin position="146"/>
        <end position="215"/>
    </location>
</feature>
<feature type="compositionally biased region" description="Polar residues" evidence="2">
    <location>
        <begin position="334"/>
        <end position="345"/>
    </location>
</feature>
<comment type="caution">
    <text evidence="3">The sequence shown here is derived from an EMBL/GenBank/DDBJ whole genome shotgun (WGS) entry which is preliminary data.</text>
</comment>
<feature type="region of interest" description="Disordered" evidence="2">
    <location>
        <begin position="1"/>
        <end position="23"/>
    </location>
</feature>
<feature type="region of interest" description="Disordered" evidence="2">
    <location>
        <begin position="242"/>
        <end position="287"/>
    </location>
</feature>
<feature type="compositionally biased region" description="Low complexity" evidence="2">
    <location>
        <begin position="244"/>
        <end position="259"/>
    </location>
</feature>
<feature type="compositionally biased region" description="Acidic residues" evidence="2">
    <location>
        <begin position="194"/>
        <end position="211"/>
    </location>
</feature>
<evidence type="ECO:0000256" key="2">
    <source>
        <dbReference type="SAM" id="MobiDB-lite"/>
    </source>
</evidence>
<feature type="coiled-coil region" evidence="1">
    <location>
        <begin position="686"/>
        <end position="759"/>
    </location>
</feature>
<feature type="region of interest" description="Disordered" evidence="2">
    <location>
        <begin position="333"/>
        <end position="391"/>
    </location>
</feature>
<feature type="compositionally biased region" description="Basic residues" evidence="2">
    <location>
        <begin position="529"/>
        <end position="547"/>
    </location>
</feature>
<feature type="region of interest" description="Disordered" evidence="2">
    <location>
        <begin position="456"/>
        <end position="483"/>
    </location>
</feature>
<feature type="compositionally biased region" description="Polar residues" evidence="2">
    <location>
        <begin position="362"/>
        <end position="383"/>
    </location>
</feature>
<feature type="compositionally biased region" description="Basic and acidic residues" evidence="2">
    <location>
        <begin position="826"/>
        <end position="836"/>
    </location>
</feature>
<keyword evidence="1" id="KW-0175">Coiled coil</keyword>
<feature type="region of interest" description="Disordered" evidence="2">
    <location>
        <begin position="1217"/>
        <end position="1245"/>
    </location>
</feature>
<feature type="compositionally biased region" description="Pro residues" evidence="2">
    <location>
        <begin position="350"/>
        <end position="359"/>
    </location>
</feature>
<evidence type="ECO:0000256" key="1">
    <source>
        <dbReference type="SAM" id="Coils"/>
    </source>
</evidence>
<gene>
    <name evidence="3" type="ORF">PoB_006290000</name>
</gene>
<reference evidence="3 4" key="1">
    <citation type="journal article" date="2021" name="Elife">
        <title>Chloroplast acquisition without the gene transfer in kleptoplastic sea slugs, Plakobranchus ocellatus.</title>
        <authorList>
            <person name="Maeda T."/>
            <person name="Takahashi S."/>
            <person name="Yoshida T."/>
            <person name="Shimamura S."/>
            <person name="Takaki Y."/>
            <person name="Nagai Y."/>
            <person name="Toyoda A."/>
            <person name="Suzuki Y."/>
            <person name="Arimoto A."/>
            <person name="Ishii H."/>
            <person name="Satoh N."/>
            <person name="Nishiyama T."/>
            <person name="Hasebe M."/>
            <person name="Maruyama T."/>
            <person name="Minagawa J."/>
            <person name="Obokata J."/>
            <person name="Shigenobu S."/>
        </authorList>
    </citation>
    <scope>NUCLEOTIDE SEQUENCE [LARGE SCALE GENOMIC DNA]</scope>
</reference>
<feature type="compositionally biased region" description="Basic and acidic residues" evidence="2">
    <location>
        <begin position="903"/>
        <end position="913"/>
    </location>
</feature>
<dbReference type="EMBL" id="BLXT01007055">
    <property type="protein sequence ID" value="GFO36395.1"/>
    <property type="molecule type" value="Genomic_DNA"/>
</dbReference>
<proteinExistence type="predicted"/>
<evidence type="ECO:0000313" key="4">
    <source>
        <dbReference type="Proteomes" id="UP000735302"/>
    </source>
</evidence>
<feature type="compositionally biased region" description="Acidic residues" evidence="2">
    <location>
        <begin position="1220"/>
        <end position="1229"/>
    </location>
</feature>
<feature type="region of interest" description="Disordered" evidence="2">
    <location>
        <begin position="826"/>
        <end position="856"/>
    </location>
</feature>
<organism evidence="3 4">
    <name type="scientific">Plakobranchus ocellatus</name>
    <dbReference type="NCBI Taxonomy" id="259542"/>
    <lineage>
        <taxon>Eukaryota</taxon>
        <taxon>Metazoa</taxon>
        <taxon>Spiralia</taxon>
        <taxon>Lophotrochozoa</taxon>
        <taxon>Mollusca</taxon>
        <taxon>Gastropoda</taxon>
        <taxon>Heterobranchia</taxon>
        <taxon>Euthyneura</taxon>
        <taxon>Panpulmonata</taxon>
        <taxon>Sacoglossa</taxon>
        <taxon>Placobranchoidea</taxon>
        <taxon>Plakobranchidae</taxon>
        <taxon>Plakobranchus</taxon>
    </lineage>
</organism>
<accession>A0AAV4CX91</accession>
<keyword evidence="4" id="KW-1185">Reference proteome</keyword>
<feature type="region of interest" description="Disordered" evidence="2">
    <location>
        <begin position="503"/>
        <end position="630"/>
    </location>
</feature>
<dbReference type="Proteomes" id="UP000735302">
    <property type="component" value="Unassembled WGS sequence"/>
</dbReference>
<feature type="compositionally biased region" description="Basic and acidic residues" evidence="2">
    <location>
        <begin position="183"/>
        <end position="193"/>
    </location>
</feature>
<feature type="compositionally biased region" description="Basic and acidic residues" evidence="2">
    <location>
        <begin position="606"/>
        <end position="630"/>
    </location>
</feature>
<feature type="region of interest" description="Disordered" evidence="2">
    <location>
        <begin position="778"/>
        <end position="813"/>
    </location>
</feature>
<evidence type="ECO:0000313" key="3">
    <source>
        <dbReference type="EMBL" id="GFO36395.1"/>
    </source>
</evidence>